<dbReference type="InterPro" id="IPR026590">
    <property type="entry name" value="Ssirtuin_cat_dom"/>
</dbReference>
<dbReference type="InterPro" id="IPR026591">
    <property type="entry name" value="Sirtuin_cat_small_dom_sf"/>
</dbReference>
<protein>
    <recommendedName>
        <fullName evidence="1">protein acetyllysine N-acetyltransferase</fullName>
        <ecNumber evidence="1">2.3.1.286</ecNumber>
    </recommendedName>
</protein>
<gene>
    <name evidence="6" type="ORF">HMPREF9080_01283</name>
</gene>
<proteinExistence type="predicted"/>
<dbReference type="Gene3D" id="3.30.1600.10">
    <property type="entry name" value="SIR2/SIRT2 'Small Domain"/>
    <property type="match status" value="1"/>
</dbReference>
<evidence type="ECO:0000313" key="6">
    <source>
        <dbReference type="EMBL" id="EHM54346.1"/>
    </source>
</evidence>
<keyword evidence="2" id="KW-0808">Transferase</keyword>
<evidence type="ECO:0000256" key="3">
    <source>
        <dbReference type="ARBA" id="ARBA00023027"/>
    </source>
</evidence>
<sequence length="89" mass="10052">MRPDIVWFGEMPYYMNIIEKRLANCTHFAAIGTSGQVYPAAGFVALAREWGAETYEINLEPSHGASKFQHIYSGKATVEVPRWVESMLN</sequence>
<dbReference type="STRING" id="797473.HMPREF9080_01283"/>
<comment type="caution">
    <text evidence="6">The sequence shown here is derived from an EMBL/GenBank/DDBJ whole genome shotgun (WGS) entry which is preliminary data.</text>
</comment>
<dbReference type="InterPro" id="IPR029035">
    <property type="entry name" value="DHS-like_NAD/FAD-binding_dom"/>
</dbReference>
<dbReference type="Gene3D" id="3.40.50.1220">
    <property type="entry name" value="TPP-binding domain"/>
    <property type="match status" value="1"/>
</dbReference>
<evidence type="ECO:0000256" key="4">
    <source>
        <dbReference type="PROSITE-ProRule" id="PRU00236"/>
    </source>
</evidence>
<dbReference type="Proteomes" id="UP000004750">
    <property type="component" value="Unassembled WGS sequence"/>
</dbReference>
<dbReference type="SUPFAM" id="SSF52467">
    <property type="entry name" value="DHS-like NAD/FAD-binding domain"/>
    <property type="match status" value="1"/>
</dbReference>
<organism evidence="6 7">
    <name type="scientific">Cardiobacterium valvarum F0432</name>
    <dbReference type="NCBI Taxonomy" id="797473"/>
    <lineage>
        <taxon>Bacteria</taxon>
        <taxon>Pseudomonadati</taxon>
        <taxon>Pseudomonadota</taxon>
        <taxon>Gammaproteobacteria</taxon>
        <taxon>Cardiobacteriales</taxon>
        <taxon>Cardiobacteriaceae</taxon>
        <taxon>Cardiobacterium</taxon>
    </lineage>
</organism>
<dbReference type="EC" id="2.3.1.286" evidence="1"/>
<name>G9ZEU3_9GAMM</name>
<evidence type="ECO:0000256" key="1">
    <source>
        <dbReference type="ARBA" id="ARBA00012928"/>
    </source>
</evidence>
<keyword evidence="3" id="KW-0520">NAD</keyword>
<dbReference type="PROSITE" id="PS50305">
    <property type="entry name" value="SIRTUIN"/>
    <property type="match status" value="1"/>
</dbReference>
<accession>G9ZEU3</accession>
<dbReference type="EMBL" id="AGCM01000072">
    <property type="protein sequence ID" value="EHM54346.1"/>
    <property type="molecule type" value="Genomic_DNA"/>
</dbReference>
<evidence type="ECO:0000259" key="5">
    <source>
        <dbReference type="PROSITE" id="PS50305"/>
    </source>
</evidence>
<dbReference type="GO" id="GO:0070403">
    <property type="term" value="F:NAD+ binding"/>
    <property type="evidence" value="ECO:0007669"/>
    <property type="project" value="InterPro"/>
</dbReference>
<dbReference type="Pfam" id="PF02146">
    <property type="entry name" value="SIR2"/>
    <property type="match status" value="1"/>
</dbReference>
<dbReference type="AlphaFoldDB" id="G9ZEU3"/>
<dbReference type="InterPro" id="IPR003000">
    <property type="entry name" value="Sirtuin"/>
</dbReference>
<comment type="caution">
    <text evidence="4">Lacks conserved residue(s) required for the propagation of feature annotation.</text>
</comment>
<evidence type="ECO:0000256" key="2">
    <source>
        <dbReference type="ARBA" id="ARBA00022679"/>
    </source>
</evidence>
<feature type="domain" description="Deacetylase sirtuin-type" evidence="5">
    <location>
        <begin position="1"/>
        <end position="89"/>
    </location>
</feature>
<reference evidence="6 7" key="1">
    <citation type="submission" date="2011-08" db="EMBL/GenBank/DDBJ databases">
        <authorList>
            <person name="Weinstock G."/>
            <person name="Sodergren E."/>
            <person name="Clifton S."/>
            <person name="Fulton L."/>
            <person name="Fulton B."/>
            <person name="Courtney L."/>
            <person name="Fronick C."/>
            <person name="Harrison M."/>
            <person name="Strong C."/>
            <person name="Farmer C."/>
            <person name="Delahaunty K."/>
            <person name="Markovic C."/>
            <person name="Hall O."/>
            <person name="Minx P."/>
            <person name="Tomlinson C."/>
            <person name="Mitreva M."/>
            <person name="Hou S."/>
            <person name="Chen J."/>
            <person name="Wollam A."/>
            <person name="Pepin K.H."/>
            <person name="Johnson M."/>
            <person name="Bhonagiri V."/>
            <person name="Zhang X."/>
            <person name="Suruliraj S."/>
            <person name="Warren W."/>
            <person name="Chinwalla A."/>
            <person name="Mardis E.R."/>
            <person name="Wilson R.K."/>
        </authorList>
    </citation>
    <scope>NUCLEOTIDE SEQUENCE [LARGE SCALE GENOMIC DNA]</scope>
    <source>
        <strain evidence="6 7">F0432</strain>
    </source>
</reference>
<evidence type="ECO:0000313" key="7">
    <source>
        <dbReference type="Proteomes" id="UP000004750"/>
    </source>
</evidence>
<dbReference type="HOGENOM" id="CLU_2449184_0_0_6"/>
<dbReference type="GO" id="GO:0034979">
    <property type="term" value="F:NAD-dependent protein lysine deacetylase activity"/>
    <property type="evidence" value="ECO:0007669"/>
    <property type="project" value="UniProtKB-EC"/>
</dbReference>
<dbReference type="PATRIC" id="fig|797473.3.peg.1031"/>